<sequence>MRLIIYIKQVSRIAICLFAGTTVLFIHTAKGQILPLNAQYFQNKYFANPSMAGINSGLNINASLRKQWSNIPGAPLTQGITLDQQLDKVGLGVNVYNEKAGGIQITKAVATFAYHLPINGEDKQLNFGVSFGTSRERFDRGSIQNSDGNDPSIARFNDRGYYADGDFGASYTSNGLNIEATLPNMRSVLRKDDSNYADKPTFYTAISYKMAFGSGMDGVNLEPKAVYRGIKNYKNLWDAGLNANFADDKLSVMGMYHSTENATVGFGINYLKSLYIMAYYNTATSALKGYTGGDFEINLRFNIGKK</sequence>
<name>A0A327RW41_9SPHI</name>
<protein>
    <submittedName>
        <fullName evidence="1">Type IX secretion system PorP/SprF family membrane protein</fullName>
    </submittedName>
</protein>
<dbReference type="InterPro" id="IPR019861">
    <property type="entry name" value="PorP/SprF_Bacteroidetes"/>
</dbReference>
<evidence type="ECO:0000313" key="2">
    <source>
        <dbReference type="Proteomes" id="UP000249754"/>
    </source>
</evidence>
<gene>
    <name evidence="1" type="ORF">LY11_05178</name>
</gene>
<evidence type="ECO:0000313" key="1">
    <source>
        <dbReference type="EMBL" id="RAJ20685.1"/>
    </source>
</evidence>
<organism evidence="1 2">
    <name type="scientific">Pedobacter cryoconitis</name>
    <dbReference type="NCBI Taxonomy" id="188932"/>
    <lineage>
        <taxon>Bacteria</taxon>
        <taxon>Pseudomonadati</taxon>
        <taxon>Bacteroidota</taxon>
        <taxon>Sphingobacteriia</taxon>
        <taxon>Sphingobacteriales</taxon>
        <taxon>Sphingobacteriaceae</taxon>
        <taxon>Pedobacter</taxon>
    </lineage>
</organism>
<proteinExistence type="predicted"/>
<dbReference type="RefSeq" id="WP_111636450.1">
    <property type="nucleotide sequence ID" value="NZ_QLLR01000050.1"/>
</dbReference>
<dbReference type="Proteomes" id="UP000249754">
    <property type="component" value="Unassembled WGS sequence"/>
</dbReference>
<dbReference type="AlphaFoldDB" id="A0A327RW41"/>
<dbReference type="Pfam" id="PF11751">
    <property type="entry name" value="PorP_SprF"/>
    <property type="match status" value="1"/>
</dbReference>
<dbReference type="EMBL" id="QLLR01000050">
    <property type="protein sequence ID" value="RAJ20685.1"/>
    <property type="molecule type" value="Genomic_DNA"/>
</dbReference>
<dbReference type="NCBIfam" id="TIGR03519">
    <property type="entry name" value="T9SS_PorP_fam"/>
    <property type="match status" value="1"/>
</dbReference>
<accession>A0A327RW41</accession>
<reference evidence="1 2" key="1">
    <citation type="submission" date="2018-06" db="EMBL/GenBank/DDBJ databases">
        <title>Genomic Encyclopedia of Archaeal and Bacterial Type Strains, Phase II (KMG-II): from individual species to whole genera.</title>
        <authorList>
            <person name="Goeker M."/>
        </authorList>
    </citation>
    <scope>NUCLEOTIDE SEQUENCE [LARGE SCALE GENOMIC DNA]</scope>
    <source>
        <strain evidence="1 2">DSM 14825</strain>
    </source>
</reference>
<dbReference type="OrthoDB" id="891773at2"/>
<comment type="caution">
    <text evidence="1">The sequence shown here is derived from an EMBL/GenBank/DDBJ whole genome shotgun (WGS) entry which is preliminary data.</text>
</comment>